<dbReference type="SUPFAM" id="SSF75138">
    <property type="entry name" value="HprK N-terminal domain-like"/>
    <property type="match status" value="1"/>
</dbReference>
<dbReference type="Proteomes" id="UP001057375">
    <property type="component" value="Unassembled WGS sequence"/>
</dbReference>
<organism evidence="1 2">
    <name type="scientific">Aduncisulcus paluster</name>
    <dbReference type="NCBI Taxonomy" id="2918883"/>
    <lineage>
        <taxon>Eukaryota</taxon>
        <taxon>Metamonada</taxon>
        <taxon>Carpediemonas-like organisms</taxon>
        <taxon>Aduncisulcus</taxon>
    </lineage>
</organism>
<evidence type="ECO:0000313" key="1">
    <source>
        <dbReference type="EMBL" id="GKT21891.1"/>
    </source>
</evidence>
<dbReference type="EMBL" id="BQXS01006715">
    <property type="protein sequence ID" value="GKT21891.1"/>
    <property type="molecule type" value="Genomic_DNA"/>
</dbReference>
<sequence length="58" mass="6217">NNIVAVASLLDFACVIVPEGIDIPENVVEKASEEDVAILGTEMGSYDIFKCLYEAGLK</sequence>
<reference evidence="1" key="1">
    <citation type="submission" date="2022-03" db="EMBL/GenBank/DDBJ databases">
        <title>Draft genome sequence of Aduncisulcus paluster, a free-living microaerophilic Fornicata.</title>
        <authorList>
            <person name="Yuyama I."/>
            <person name="Kume K."/>
            <person name="Tamura T."/>
            <person name="Inagaki Y."/>
            <person name="Hashimoto T."/>
        </authorList>
    </citation>
    <scope>NUCLEOTIDE SEQUENCE</scope>
    <source>
        <strain evidence="1">NY0171</strain>
    </source>
</reference>
<gene>
    <name evidence="1" type="ORF">ADUPG1_004478</name>
</gene>
<dbReference type="InterPro" id="IPR028979">
    <property type="entry name" value="Ser_kin/Pase_Hpr-like_N_sf"/>
</dbReference>
<accession>A0ABQ5JZT3</accession>
<proteinExistence type="predicted"/>
<comment type="caution">
    <text evidence="1">The sequence shown here is derived from an EMBL/GenBank/DDBJ whole genome shotgun (WGS) entry which is preliminary data.</text>
</comment>
<keyword evidence="2" id="KW-1185">Reference proteome</keyword>
<feature type="non-terminal residue" evidence="1">
    <location>
        <position position="1"/>
    </location>
</feature>
<name>A0ABQ5JZT3_9EUKA</name>
<evidence type="ECO:0000313" key="2">
    <source>
        <dbReference type="Proteomes" id="UP001057375"/>
    </source>
</evidence>
<protein>
    <submittedName>
        <fullName evidence="1">AraC family transcriptional regulator</fullName>
    </submittedName>
</protein>